<keyword evidence="5" id="KW-0067">ATP-binding</keyword>
<dbReference type="Gene3D" id="3.40.50.300">
    <property type="entry name" value="P-loop containing nucleotide triphosphate hydrolases"/>
    <property type="match status" value="1"/>
</dbReference>
<dbReference type="AlphaFoldDB" id="A0A8S3JNL3"/>
<dbReference type="Proteomes" id="UP000676336">
    <property type="component" value="Unassembled WGS sequence"/>
</dbReference>
<comment type="caution">
    <text evidence="11">The sequence shown here is derived from an EMBL/GenBank/DDBJ whole genome shotgun (WGS) entry which is preliminary data.</text>
</comment>
<evidence type="ECO:0000256" key="3">
    <source>
        <dbReference type="ARBA" id="ARBA00022741"/>
    </source>
</evidence>
<keyword evidence="6" id="KW-0175">Coiled coil</keyword>
<comment type="subcellular location">
    <subcellularLocation>
        <location evidence="1">Mitochondrion inner membrane</location>
    </subcellularLocation>
    <subcellularLocation>
        <location evidence="2">Mitochondrion matrix</location>
    </subcellularLocation>
</comment>
<evidence type="ECO:0000256" key="4">
    <source>
        <dbReference type="ARBA" id="ARBA00022792"/>
    </source>
</evidence>
<keyword evidence="8" id="KW-0472">Membrane</keyword>
<evidence type="ECO:0000256" key="8">
    <source>
        <dbReference type="ARBA" id="ARBA00023136"/>
    </source>
</evidence>
<evidence type="ECO:0000259" key="10">
    <source>
        <dbReference type="Pfam" id="PF12037"/>
    </source>
</evidence>
<keyword evidence="4" id="KW-0999">Mitochondrion inner membrane</keyword>
<organism evidence="11 12">
    <name type="scientific">Rotaria magnacalcarata</name>
    <dbReference type="NCBI Taxonomy" id="392030"/>
    <lineage>
        <taxon>Eukaryota</taxon>
        <taxon>Metazoa</taxon>
        <taxon>Spiralia</taxon>
        <taxon>Gnathifera</taxon>
        <taxon>Rotifera</taxon>
        <taxon>Eurotatoria</taxon>
        <taxon>Bdelloidea</taxon>
        <taxon>Philodinida</taxon>
        <taxon>Philodinidae</taxon>
        <taxon>Rotaria</taxon>
    </lineage>
</organism>
<feature type="non-terminal residue" evidence="11">
    <location>
        <position position="158"/>
    </location>
</feature>
<evidence type="ECO:0000259" key="9">
    <source>
        <dbReference type="Pfam" id="PF00004"/>
    </source>
</evidence>
<dbReference type="GO" id="GO:0005524">
    <property type="term" value="F:ATP binding"/>
    <property type="evidence" value="ECO:0007669"/>
    <property type="project" value="UniProtKB-KW"/>
</dbReference>
<evidence type="ECO:0000256" key="7">
    <source>
        <dbReference type="ARBA" id="ARBA00023128"/>
    </source>
</evidence>
<evidence type="ECO:0000313" key="11">
    <source>
        <dbReference type="EMBL" id="CAF5219918.1"/>
    </source>
</evidence>
<feature type="domain" description="ATPase family AAA" evidence="10">
    <location>
        <begin position="1"/>
        <end position="69"/>
    </location>
</feature>
<dbReference type="EMBL" id="CAJOBI010348994">
    <property type="protein sequence ID" value="CAF5219918.1"/>
    <property type="molecule type" value="Genomic_DNA"/>
</dbReference>
<dbReference type="GO" id="GO:0008270">
    <property type="term" value="F:zinc ion binding"/>
    <property type="evidence" value="ECO:0007669"/>
    <property type="project" value="TreeGrafter"/>
</dbReference>
<evidence type="ECO:0000313" key="12">
    <source>
        <dbReference type="Proteomes" id="UP000676336"/>
    </source>
</evidence>
<dbReference type="InterPro" id="IPR021911">
    <property type="entry name" value="ATAD3_N"/>
</dbReference>
<dbReference type="Pfam" id="PF00004">
    <property type="entry name" value="AAA"/>
    <property type="match status" value="1"/>
</dbReference>
<dbReference type="SUPFAM" id="SSF52540">
    <property type="entry name" value="P-loop containing nucleoside triphosphate hydrolases"/>
    <property type="match status" value="1"/>
</dbReference>
<keyword evidence="7" id="KW-0496">Mitochondrion</keyword>
<dbReference type="PANTHER" id="PTHR23075">
    <property type="entry name" value="PUTATIVE ATP-ASE"/>
    <property type="match status" value="1"/>
</dbReference>
<feature type="domain" description="ATPase AAA-type core" evidence="9">
    <location>
        <begin position="132"/>
        <end position="156"/>
    </location>
</feature>
<name>A0A8S3JNL3_9BILA</name>
<proteinExistence type="predicted"/>
<dbReference type="GO" id="GO:0016887">
    <property type="term" value="F:ATP hydrolysis activity"/>
    <property type="evidence" value="ECO:0007669"/>
    <property type="project" value="InterPro"/>
</dbReference>
<evidence type="ECO:0000256" key="6">
    <source>
        <dbReference type="ARBA" id="ARBA00023054"/>
    </source>
</evidence>
<dbReference type="PANTHER" id="PTHR23075:SF0">
    <property type="entry name" value="ATPASE FAMILY AAA DOMAIN-CONTAINING PROTEIN 3"/>
    <property type="match status" value="1"/>
</dbReference>
<dbReference type="InterPro" id="IPR003959">
    <property type="entry name" value="ATPase_AAA_core"/>
</dbReference>
<dbReference type="GO" id="GO:0005759">
    <property type="term" value="C:mitochondrial matrix"/>
    <property type="evidence" value="ECO:0007669"/>
    <property type="project" value="UniProtKB-SubCell"/>
</dbReference>
<evidence type="ECO:0000256" key="1">
    <source>
        <dbReference type="ARBA" id="ARBA00004273"/>
    </source>
</evidence>
<evidence type="ECO:0000256" key="2">
    <source>
        <dbReference type="ARBA" id="ARBA00004305"/>
    </source>
</evidence>
<protein>
    <submittedName>
        <fullName evidence="11">Uncharacterized protein</fullName>
    </submittedName>
</protein>
<dbReference type="GO" id="GO:0005743">
    <property type="term" value="C:mitochondrial inner membrane"/>
    <property type="evidence" value="ECO:0007669"/>
    <property type="project" value="UniProtKB-SubCell"/>
</dbReference>
<feature type="non-terminal residue" evidence="11">
    <location>
        <position position="1"/>
    </location>
</feature>
<accession>A0A8S3JNL3</accession>
<gene>
    <name evidence="11" type="ORF">SMN809_LOCUS81639</name>
</gene>
<dbReference type="GO" id="GO:0007005">
    <property type="term" value="P:mitochondrion organization"/>
    <property type="evidence" value="ECO:0007669"/>
    <property type="project" value="TreeGrafter"/>
</dbReference>
<dbReference type="InterPro" id="IPR027417">
    <property type="entry name" value="P-loop_NTPase"/>
</dbReference>
<reference evidence="11" key="1">
    <citation type="submission" date="2021-02" db="EMBL/GenBank/DDBJ databases">
        <authorList>
            <person name="Nowell W R."/>
        </authorList>
    </citation>
    <scope>NUCLEOTIDE SEQUENCE</scope>
</reference>
<evidence type="ECO:0000256" key="5">
    <source>
        <dbReference type="ARBA" id="ARBA00022840"/>
    </source>
</evidence>
<dbReference type="Pfam" id="PF12037">
    <property type="entry name" value="ATAD3_N"/>
    <property type="match status" value="1"/>
</dbReference>
<keyword evidence="3" id="KW-0547">Nucleotide-binding</keyword>
<sequence>QRKTVLESIKTAGTVVGTGITTLLENPSKILLATGGITLLALGVYSARGATQTAVKYIDSRLGKPSLIRETSRTTLLTALRSPVKTVRRAFFSKAEDSLQGVVLDPALESRLREIAIATRFTKRNYGLFRNLLMHGPPGTGKTLFAKKLAAHSGLDYA</sequence>